<feature type="chain" id="PRO_5039673102" evidence="1">
    <location>
        <begin position="25"/>
        <end position="430"/>
    </location>
</feature>
<dbReference type="PANTHER" id="PTHR43649:SF14">
    <property type="entry name" value="BLR3389 PROTEIN"/>
    <property type="match status" value="1"/>
</dbReference>
<dbReference type="AlphaFoldDB" id="A0A919UMB6"/>
<dbReference type="EMBL" id="BOOA01000045">
    <property type="protein sequence ID" value="GIH26809.1"/>
    <property type="molecule type" value="Genomic_DNA"/>
</dbReference>
<evidence type="ECO:0000313" key="2">
    <source>
        <dbReference type="EMBL" id="GIH26809.1"/>
    </source>
</evidence>
<dbReference type="SUPFAM" id="SSF53850">
    <property type="entry name" value="Periplasmic binding protein-like II"/>
    <property type="match status" value="1"/>
</dbReference>
<dbReference type="Gene3D" id="3.40.190.10">
    <property type="entry name" value="Periplasmic binding protein-like II"/>
    <property type="match status" value="2"/>
</dbReference>
<dbReference type="InterPro" id="IPR006059">
    <property type="entry name" value="SBP"/>
</dbReference>
<comment type="caution">
    <text evidence="2">The sequence shown here is derived from an EMBL/GenBank/DDBJ whole genome shotgun (WGS) entry which is preliminary data.</text>
</comment>
<organism evidence="2 3">
    <name type="scientific">Acrocarpospora phusangensis</name>
    <dbReference type="NCBI Taxonomy" id="1070424"/>
    <lineage>
        <taxon>Bacteria</taxon>
        <taxon>Bacillati</taxon>
        <taxon>Actinomycetota</taxon>
        <taxon>Actinomycetes</taxon>
        <taxon>Streptosporangiales</taxon>
        <taxon>Streptosporangiaceae</taxon>
        <taxon>Acrocarpospora</taxon>
    </lineage>
</organism>
<dbReference type="PROSITE" id="PS51318">
    <property type="entry name" value="TAT"/>
    <property type="match status" value="1"/>
</dbReference>
<dbReference type="Pfam" id="PF01547">
    <property type="entry name" value="SBP_bac_1"/>
    <property type="match status" value="1"/>
</dbReference>
<dbReference type="InterPro" id="IPR006311">
    <property type="entry name" value="TAT_signal"/>
</dbReference>
<accession>A0A919UMB6</accession>
<evidence type="ECO:0000313" key="3">
    <source>
        <dbReference type="Proteomes" id="UP000640052"/>
    </source>
</evidence>
<evidence type="ECO:0000256" key="1">
    <source>
        <dbReference type="SAM" id="SignalP"/>
    </source>
</evidence>
<proteinExistence type="predicted"/>
<dbReference type="InterPro" id="IPR050490">
    <property type="entry name" value="Bact_solute-bd_prot1"/>
</dbReference>
<reference evidence="2" key="1">
    <citation type="submission" date="2021-01" db="EMBL/GenBank/DDBJ databases">
        <title>Whole genome shotgun sequence of Acrocarpospora phusangensis NBRC 108782.</title>
        <authorList>
            <person name="Komaki H."/>
            <person name="Tamura T."/>
        </authorList>
    </citation>
    <scope>NUCLEOTIDE SEQUENCE</scope>
    <source>
        <strain evidence="2">NBRC 108782</strain>
    </source>
</reference>
<sequence length="430" mass="45212">MSLTRRGVVTLAATALLLAGCGSSGEETPAPGGSAAAQEKVTVEWWHIQNIEPMQPVWEAMAKEYMAANPNVTINITALENEAFKAKMTTVAQSGESPDIYQTWGGGVLQQQADAGIAKDITADIASWADTITPAAAAAYKLNGKTYGVPYDIGMVGFWYNKALFAKAGITAPPATWTEFIDDVKKLQAAGITPLSLAGKAKWPGHYYWAYLAMRIAGLDALKQAAAAKSFDNPDFIAAGQKLKELADLKPFQNGFLGANYDTPDGQAATMGNGKAAMELMGQWAPTVQKDTAKDLGEDLAFFPFPMVEGGKGSATDAFGGGGGFAVGADAPPAATDFLKFILSAENHRKEIATGALLPVIKGTEDAVTSRTGKMVADTLAQATDFQLYLDQAYPPAVGQQVNDSVAELIAGTKSPEEVVKAITETAQSE</sequence>
<keyword evidence="3" id="KW-1185">Reference proteome</keyword>
<gene>
    <name evidence="2" type="ORF">Aph01nite_51190</name>
</gene>
<protein>
    <submittedName>
        <fullName evidence="2">ABC transporter substrate-binding protein</fullName>
    </submittedName>
</protein>
<dbReference type="Proteomes" id="UP000640052">
    <property type="component" value="Unassembled WGS sequence"/>
</dbReference>
<dbReference type="PROSITE" id="PS51257">
    <property type="entry name" value="PROKAR_LIPOPROTEIN"/>
    <property type="match status" value="1"/>
</dbReference>
<keyword evidence="1" id="KW-0732">Signal</keyword>
<name>A0A919UMB6_9ACTN</name>
<feature type="signal peptide" evidence="1">
    <location>
        <begin position="1"/>
        <end position="24"/>
    </location>
</feature>
<dbReference type="PANTHER" id="PTHR43649">
    <property type="entry name" value="ARABINOSE-BINDING PROTEIN-RELATED"/>
    <property type="match status" value="1"/>
</dbReference>